<feature type="domain" description="TfuA-like core" evidence="1">
    <location>
        <begin position="48"/>
        <end position="165"/>
    </location>
</feature>
<dbReference type="EMBL" id="JAAMAY010000014">
    <property type="protein sequence ID" value="NTC28173.1"/>
    <property type="molecule type" value="Genomic_DNA"/>
</dbReference>
<reference evidence="2" key="1">
    <citation type="journal article" date="2020" name="Science">
        <title>Unexpected conservation and global transmission of agrobacterial virulence plasmids.</title>
        <authorList>
            <person name="Weisberg A.J."/>
            <person name="Davis E.W. 2nd"/>
            <person name="Tabima J."/>
            <person name="Belcher M.S."/>
            <person name="Miller M."/>
            <person name="Kuo C.H."/>
            <person name="Loper J.E."/>
            <person name="Grunwald N.J."/>
            <person name="Putnam M.L."/>
            <person name="Chang J.H."/>
        </authorList>
    </citation>
    <scope>NUCLEOTIDE SEQUENCE</scope>
    <source>
        <strain evidence="2">17-1853-1a</strain>
    </source>
</reference>
<dbReference type="RefSeq" id="WP_065659659.1">
    <property type="nucleotide sequence ID" value="NZ_CP123839.1"/>
</dbReference>
<evidence type="ECO:0000313" key="3">
    <source>
        <dbReference type="Proteomes" id="UP000702952"/>
    </source>
</evidence>
<organism evidence="2 3">
    <name type="scientific">Agrobacterium tumefaciens</name>
    <dbReference type="NCBI Taxonomy" id="358"/>
    <lineage>
        <taxon>Bacteria</taxon>
        <taxon>Pseudomonadati</taxon>
        <taxon>Pseudomonadota</taxon>
        <taxon>Alphaproteobacteria</taxon>
        <taxon>Hyphomicrobiales</taxon>
        <taxon>Rhizobiaceae</taxon>
        <taxon>Rhizobium/Agrobacterium group</taxon>
        <taxon>Agrobacterium</taxon>
        <taxon>Agrobacterium tumefaciens complex</taxon>
    </lineage>
</organism>
<dbReference type="Proteomes" id="UP000702952">
    <property type="component" value="Unassembled WGS sequence"/>
</dbReference>
<name>A0AA44F3K3_AGRTU</name>
<sequence length="237" mass="24943">MKPVVFAGPSIHGIAPAQISGLDLRGPAACGDIFDAVKQGARTIGLIDGLYGDCAAVWHKEILFALTGGVTVLGAASMGALRAAECAAFGMIGIGEIFEAYRDGLRFSDADVAVSHAPGELDYRPLTIALVDAEATLEACRAAIAPEERDALLNAARKLHFNRRTWRAMATEANLNLETANFLAGNAVSAKRNDAARLLGLLGSGELPSPPPQSWKLQNTVFFQQLATRQTAGEKAS</sequence>
<protein>
    <submittedName>
        <fullName evidence="2">TfuA-like core domain-containing protein</fullName>
    </submittedName>
</protein>
<gene>
    <name evidence="2" type="ORF">G6M46_08400</name>
</gene>
<evidence type="ECO:0000259" key="1">
    <source>
        <dbReference type="Pfam" id="PF07812"/>
    </source>
</evidence>
<dbReference type="AlphaFoldDB" id="A0AA44F3K3"/>
<comment type="caution">
    <text evidence="2">The sequence shown here is derived from an EMBL/GenBank/DDBJ whole genome shotgun (WGS) entry which is preliminary data.</text>
</comment>
<dbReference type="InterPro" id="IPR012924">
    <property type="entry name" value="TfuA_core"/>
</dbReference>
<evidence type="ECO:0000313" key="2">
    <source>
        <dbReference type="EMBL" id="NTC28173.1"/>
    </source>
</evidence>
<proteinExistence type="predicted"/>
<accession>A0AA44F3K3</accession>
<dbReference type="Pfam" id="PF07812">
    <property type="entry name" value="TfuA"/>
    <property type="match status" value="1"/>
</dbReference>